<name>A0A8H6L4A1_9LECA</name>
<proteinExistence type="predicted"/>
<protein>
    <recommendedName>
        <fullName evidence="1">DUF3669 domain-containing protein</fullName>
    </recommendedName>
</protein>
<dbReference type="Proteomes" id="UP000578531">
    <property type="component" value="Unassembled WGS sequence"/>
</dbReference>
<dbReference type="Pfam" id="PF12417">
    <property type="entry name" value="DUF3669"/>
    <property type="match status" value="1"/>
</dbReference>
<evidence type="ECO:0000313" key="2">
    <source>
        <dbReference type="EMBL" id="KAF6234981.1"/>
    </source>
</evidence>
<dbReference type="OrthoDB" id="2993351at2759"/>
<keyword evidence="3" id="KW-1185">Reference proteome</keyword>
<dbReference type="EMBL" id="JACCJC010000027">
    <property type="protein sequence ID" value="KAF6234981.1"/>
    <property type="molecule type" value="Genomic_DNA"/>
</dbReference>
<gene>
    <name evidence="2" type="ORF">HO173_006911</name>
</gene>
<reference evidence="2 3" key="1">
    <citation type="journal article" date="2020" name="Genomics">
        <title>Complete, high-quality genomes from long-read metagenomic sequencing of two wolf lichen thalli reveals enigmatic genome architecture.</title>
        <authorList>
            <person name="McKenzie S.K."/>
            <person name="Walston R.F."/>
            <person name="Allen J.L."/>
        </authorList>
    </citation>
    <scope>NUCLEOTIDE SEQUENCE [LARGE SCALE GENOMIC DNA]</scope>
    <source>
        <strain evidence="2">WasteWater2</strain>
    </source>
</reference>
<accession>A0A8H6L4A1</accession>
<evidence type="ECO:0000259" key="1">
    <source>
        <dbReference type="Pfam" id="PF12417"/>
    </source>
</evidence>
<organism evidence="2 3">
    <name type="scientific">Letharia columbiana</name>
    <dbReference type="NCBI Taxonomy" id="112416"/>
    <lineage>
        <taxon>Eukaryota</taxon>
        <taxon>Fungi</taxon>
        <taxon>Dikarya</taxon>
        <taxon>Ascomycota</taxon>
        <taxon>Pezizomycotina</taxon>
        <taxon>Lecanoromycetes</taxon>
        <taxon>OSLEUM clade</taxon>
        <taxon>Lecanoromycetidae</taxon>
        <taxon>Lecanorales</taxon>
        <taxon>Lecanorineae</taxon>
        <taxon>Parmeliaceae</taxon>
        <taxon>Letharia</taxon>
    </lineage>
</organism>
<comment type="caution">
    <text evidence="2">The sequence shown here is derived from an EMBL/GenBank/DDBJ whole genome shotgun (WGS) entry which is preliminary data.</text>
</comment>
<dbReference type="RefSeq" id="XP_037164362.1">
    <property type="nucleotide sequence ID" value="XM_037308817.1"/>
</dbReference>
<dbReference type="AlphaFoldDB" id="A0A8H6L4A1"/>
<evidence type="ECO:0000313" key="3">
    <source>
        <dbReference type="Proteomes" id="UP000578531"/>
    </source>
</evidence>
<dbReference type="InterPro" id="IPR022137">
    <property type="entry name" value="Znf_prot_DUF3669"/>
</dbReference>
<dbReference type="GeneID" id="59288569"/>
<feature type="domain" description="DUF3669" evidence="1">
    <location>
        <begin position="1"/>
        <end position="52"/>
    </location>
</feature>
<sequence>MDQQGVDQAVKRFVDNDPHSPRPFAATGSTDKGFRKMFARRYLETSGSIIGADQGYRALPNNFIGKVVETICMYAWKVKRKQPNDRMYTPNTKRQQSSTKPKNDILTVMLTNPDALPRPSPLTLILIRVSFLHFHVGPRKDALLLVIIAGGIARGRGRARRSAFRGGVFDLIFGWHCFISNVGMDKRVT</sequence>